<organism evidence="2 3">
    <name type="scientific">Chaetomidium leptoderma</name>
    <dbReference type="NCBI Taxonomy" id="669021"/>
    <lineage>
        <taxon>Eukaryota</taxon>
        <taxon>Fungi</taxon>
        <taxon>Dikarya</taxon>
        <taxon>Ascomycota</taxon>
        <taxon>Pezizomycotina</taxon>
        <taxon>Sordariomycetes</taxon>
        <taxon>Sordariomycetidae</taxon>
        <taxon>Sordariales</taxon>
        <taxon>Chaetomiaceae</taxon>
        <taxon>Chaetomidium</taxon>
    </lineage>
</organism>
<reference evidence="2" key="1">
    <citation type="journal article" date="2023" name="Mol. Phylogenet. Evol.">
        <title>Genome-scale phylogeny and comparative genomics of the fungal order Sordariales.</title>
        <authorList>
            <person name="Hensen N."/>
            <person name="Bonometti L."/>
            <person name="Westerberg I."/>
            <person name="Brannstrom I.O."/>
            <person name="Guillou S."/>
            <person name="Cros-Aarteil S."/>
            <person name="Calhoun S."/>
            <person name="Haridas S."/>
            <person name="Kuo A."/>
            <person name="Mondo S."/>
            <person name="Pangilinan J."/>
            <person name="Riley R."/>
            <person name="LaButti K."/>
            <person name="Andreopoulos B."/>
            <person name="Lipzen A."/>
            <person name="Chen C."/>
            <person name="Yan M."/>
            <person name="Daum C."/>
            <person name="Ng V."/>
            <person name="Clum A."/>
            <person name="Steindorff A."/>
            <person name="Ohm R.A."/>
            <person name="Martin F."/>
            <person name="Silar P."/>
            <person name="Natvig D.O."/>
            <person name="Lalanne C."/>
            <person name="Gautier V."/>
            <person name="Ament-Velasquez S.L."/>
            <person name="Kruys A."/>
            <person name="Hutchinson M.I."/>
            <person name="Powell A.J."/>
            <person name="Barry K."/>
            <person name="Miller A.N."/>
            <person name="Grigoriev I.V."/>
            <person name="Debuchy R."/>
            <person name="Gladieux P."/>
            <person name="Hiltunen Thoren M."/>
            <person name="Johannesson H."/>
        </authorList>
    </citation>
    <scope>NUCLEOTIDE SEQUENCE</scope>
    <source>
        <strain evidence="2">CBS 538.74</strain>
    </source>
</reference>
<dbReference type="AlphaFoldDB" id="A0AAN6VVU9"/>
<proteinExistence type="predicted"/>
<dbReference type="InterPro" id="IPR050508">
    <property type="entry name" value="Methyltransf_Superfamily"/>
</dbReference>
<sequence>MAFRCRIPQRVQLPLHPSCPHTTSSSRTLTLSARLAAAKRAVRPHRTPQQQQQPPQPQPASSSSSSSHPKAQSLDAILKERKWPLIGAGLVALSAGLYISVVLTSSLHADSEEEEEPKKKKKNPPTDDPCLYPPTGRPATLLLTNDTTTTTSPAAALAFDKSLDLPERLTRIRSLRRALALRARGHVLEVAVGTGRNLAYYDWSEVVSQSQSQSQSQDENGHEEEDEEAAQRHRERLVRVLDRHRLGGPNLKALRGAGGGAGEKIGTLEGEVLSFTGVDVSGDMMGVARDRVREAVPGLGAVMRRKRAEGRGEEEGGVVPVVEALDGRVRLVLGDALKGLPSPPSLGTSSVQPTKYDTIIQTFGLCSVSDPARLLANMAAKVQPDTGRIILLEHGRGSSDWVNKKLDRSAPKHYEKYGCWWNRDIEALVREAARTVPGLEVIELERPLWFQSGTTLLIELRVRSQQSAGS</sequence>
<comment type="caution">
    <text evidence="2">The sequence shown here is derived from an EMBL/GenBank/DDBJ whole genome shotgun (WGS) entry which is preliminary data.</text>
</comment>
<feature type="compositionally biased region" description="Low complexity" evidence="1">
    <location>
        <begin position="48"/>
        <end position="73"/>
    </location>
</feature>
<evidence type="ECO:0000313" key="2">
    <source>
        <dbReference type="EMBL" id="KAK4158380.1"/>
    </source>
</evidence>
<dbReference type="Gene3D" id="3.40.50.150">
    <property type="entry name" value="Vaccinia Virus protein VP39"/>
    <property type="match status" value="1"/>
</dbReference>
<dbReference type="InterPro" id="IPR029063">
    <property type="entry name" value="SAM-dependent_MTases_sf"/>
</dbReference>
<dbReference type="GO" id="GO:0008168">
    <property type="term" value="F:methyltransferase activity"/>
    <property type="evidence" value="ECO:0007669"/>
    <property type="project" value="TreeGrafter"/>
</dbReference>
<evidence type="ECO:0000313" key="3">
    <source>
        <dbReference type="Proteomes" id="UP001302745"/>
    </source>
</evidence>
<dbReference type="EMBL" id="MU856839">
    <property type="protein sequence ID" value="KAK4158380.1"/>
    <property type="molecule type" value="Genomic_DNA"/>
</dbReference>
<dbReference type="PANTHER" id="PTHR42912:SF83">
    <property type="entry name" value="METHYLTRANSFERASE TYPE 11 DOMAIN-CONTAINING PROTEIN"/>
    <property type="match status" value="1"/>
</dbReference>
<dbReference type="PANTHER" id="PTHR42912">
    <property type="entry name" value="METHYLTRANSFERASE"/>
    <property type="match status" value="1"/>
</dbReference>
<dbReference type="SUPFAM" id="SSF53335">
    <property type="entry name" value="S-adenosyl-L-methionine-dependent methyltransferases"/>
    <property type="match status" value="1"/>
</dbReference>
<feature type="region of interest" description="Disordered" evidence="1">
    <location>
        <begin position="210"/>
        <end position="232"/>
    </location>
</feature>
<reference evidence="2" key="2">
    <citation type="submission" date="2023-05" db="EMBL/GenBank/DDBJ databases">
        <authorList>
            <consortium name="Lawrence Berkeley National Laboratory"/>
            <person name="Steindorff A."/>
            <person name="Hensen N."/>
            <person name="Bonometti L."/>
            <person name="Westerberg I."/>
            <person name="Brannstrom I.O."/>
            <person name="Guillou S."/>
            <person name="Cros-Aarteil S."/>
            <person name="Calhoun S."/>
            <person name="Haridas S."/>
            <person name="Kuo A."/>
            <person name="Mondo S."/>
            <person name="Pangilinan J."/>
            <person name="Riley R."/>
            <person name="Labutti K."/>
            <person name="Andreopoulos B."/>
            <person name="Lipzen A."/>
            <person name="Chen C."/>
            <person name="Yanf M."/>
            <person name="Daum C."/>
            <person name="Ng V."/>
            <person name="Clum A."/>
            <person name="Ohm R."/>
            <person name="Martin F."/>
            <person name="Silar P."/>
            <person name="Natvig D."/>
            <person name="Lalanne C."/>
            <person name="Gautier V."/>
            <person name="Ament-Velasquez S.L."/>
            <person name="Kruys A."/>
            <person name="Hutchinson M.I."/>
            <person name="Powell A.J."/>
            <person name="Barry K."/>
            <person name="Miller A.N."/>
            <person name="Grigoriev I.V."/>
            <person name="Debuchy R."/>
            <person name="Gladieux P."/>
            <person name="Thoren M.H."/>
            <person name="Johannesson H."/>
        </authorList>
    </citation>
    <scope>NUCLEOTIDE SEQUENCE</scope>
    <source>
        <strain evidence="2">CBS 538.74</strain>
    </source>
</reference>
<name>A0AAN6VVU9_9PEZI</name>
<feature type="region of interest" description="Disordered" evidence="1">
    <location>
        <begin position="36"/>
        <end position="73"/>
    </location>
</feature>
<gene>
    <name evidence="2" type="ORF">C8A00DRAFT_10836</name>
</gene>
<protein>
    <submittedName>
        <fullName evidence="2">Uncharacterized protein</fullName>
    </submittedName>
</protein>
<feature type="region of interest" description="Disordered" evidence="1">
    <location>
        <begin position="108"/>
        <end position="143"/>
    </location>
</feature>
<keyword evidence="3" id="KW-1185">Reference proteome</keyword>
<accession>A0AAN6VVU9</accession>
<dbReference type="Proteomes" id="UP001302745">
    <property type="component" value="Unassembled WGS sequence"/>
</dbReference>
<evidence type="ECO:0000256" key="1">
    <source>
        <dbReference type="SAM" id="MobiDB-lite"/>
    </source>
</evidence>